<sequence length="115" mass="12340">MSQVGRESRVESDRMGGMDNTLDDKGASYSTIHEWYSRPNTNGITTSRIPSLFHPLPSAPAAALEIGSAGWIARESRLTCLGTGEFMLSSGKDLYSPTSQPTSAGEKEEGIGFLL</sequence>
<reference evidence="2 3" key="1">
    <citation type="journal article" date="2019" name="Nat. Plants">
        <title>Stout camphor tree genome fills gaps in understanding of flowering plant genome evolution.</title>
        <authorList>
            <person name="Chaw S.M."/>
            <person name="Liu Y.C."/>
            <person name="Wu Y.W."/>
            <person name="Wang H.Y."/>
            <person name="Lin C.I."/>
            <person name="Wu C.S."/>
            <person name="Ke H.M."/>
            <person name="Chang L.Y."/>
            <person name="Hsu C.Y."/>
            <person name="Yang H.T."/>
            <person name="Sudianto E."/>
            <person name="Hsu M.H."/>
            <person name="Wu K.P."/>
            <person name="Wang L.N."/>
            <person name="Leebens-Mack J.H."/>
            <person name="Tsai I.J."/>
        </authorList>
    </citation>
    <scope>NUCLEOTIDE SEQUENCE [LARGE SCALE GENOMIC DNA]</scope>
    <source>
        <strain evidence="3">cv. Chaw 1501</strain>
        <tissue evidence="2">Young leaves</tissue>
    </source>
</reference>
<dbReference type="EMBL" id="QPKB01000006">
    <property type="protein sequence ID" value="RWR86597.1"/>
    <property type="molecule type" value="Genomic_DNA"/>
</dbReference>
<comment type="caution">
    <text evidence="2">The sequence shown here is derived from an EMBL/GenBank/DDBJ whole genome shotgun (WGS) entry which is preliminary data.</text>
</comment>
<evidence type="ECO:0000313" key="2">
    <source>
        <dbReference type="EMBL" id="RWR86597.1"/>
    </source>
</evidence>
<gene>
    <name evidence="2" type="ORF">CKAN_01550400</name>
</gene>
<feature type="region of interest" description="Disordered" evidence="1">
    <location>
        <begin position="91"/>
        <end position="111"/>
    </location>
</feature>
<feature type="region of interest" description="Disordered" evidence="1">
    <location>
        <begin position="1"/>
        <end position="25"/>
    </location>
</feature>
<evidence type="ECO:0000313" key="3">
    <source>
        <dbReference type="Proteomes" id="UP000283530"/>
    </source>
</evidence>
<keyword evidence="3" id="KW-1185">Reference proteome</keyword>
<dbReference type="Proteomes" id="UP000283530">
    <property type="component" value="Unassembled WGS sequence"/>
</dbReference>
<dbReference type="AlphaFoldDB" id="A0A443P753"/>
<organism evidence="2 3">
    <name type="scientific">Cinnamomum micranthum f. kanehirae</name>
    <dbReference type="NCBI Taxonomy" id="337451"/>
    <lineage>
        <taxon>Eukaryota</taxon>
        <taxon>Viridiplantae</taxon>
        <taxon>Streptophyta</taxon>
        <taxon>Embryophyta</taxon>
        <taxon>Tracheophyta</taxon>
        <taxon>Spermatophyta</taxon>
        <taxon>Magnoliopsida</taxon>
        <taxon>Magnoliidae</taxon>
        <taxon>Laurales</taxon>
        <taxon>Lauraceae</taxon>
        <taxon>Cinnamomum</taxon>
    </lineage>
</organism>
<accession>A0A443P753</accession>
<proteinExistence type="predicted"/>
<name>A0A443P753_9MAGN</name>
<evidence type="ECO:0000256" key="1">
    <source>
        <dbReference type="SAM" id="MobiDB-lite"/>
    </source>
</evidence>
<protein>
    <submittedName>
        <fullName evidence="2">Uncharacterized protein</fullName>
    </submittedName>
</protein>